<dbReference type="Proteomes" id="UP000176678">
    <property type="component" value="Unassembled WGS sequence"/>
</dbReference>
<dbReference type="PANTHER" id="PTHR43245:SF23">
    <property type="entry name" value="NAD(P)-BINDING DOMAIN-CONTAINING PROTEIN"/>
    <property type="match status" value="1"/>
</dbReference>
<feature type="domain" description="NAD-dependent epimerase/dehydratase" evidence="1">
    <location>
        <begin position="3"/>
        <end position="230"/>
    </location>
</feature>
<evidence type="ECO:0000313" key="2">
    <source>
        <dbReference type="EMBL" id="OGL89450.1"/>
    </source>
</evidence>
<dbReference type="PANTHER" id="PTHR43245">
    <property type="entry name" value="BIFUNCTIONAL POLYMYXIN RESISTANCE PROTEIN ARNA"/>
    <property type="match status" value="1"/>
</dbReference>
<sequence length="310" mass="34787">MKVLVTGGAGFIGSVLVELLLQHNHHVTVLDNLLYRQHTLLSHFINPYFEFIHGDIRDAKTVQDAVRGVDAIVHLAAIVGAPACNKNPQLAEEVNVAGTKNLLDATAPEQWLLYGSTGSNYGKVDSICTEETPLNPLSIYGITKTRAEELVMARGNGICYRFATGFGLSPRLRLDLLPNDYAFQAVKNGTLIVYERHMKRTFIHVRDMARAFLHGLEQFETMKNNVYNVGSNTMNYSKQDLAHVLLRHVDYYLHFAEVGTDPDKRDYEVSYDKIAKTGFTTQVDMERGIIELVKGMRTVSGFNPYINVIH</sequence>
<dbReference type="InterPro" id="IPR036291">
    <property type="entry name" value="NAD(P)-bd_dom_sf"/>
</dbReference>
<accession>A0A1F7VFY5</accession>
<name>A0A1F7VFY5_9BACT</name>
<gene>
    <name evidence="2" type="ORF">A3H75_00685</name>
</gene>
<dbReference type="InterPro" id="IPR001509">
    <property type="entry name" value="Epimerase_deHydtase"/>
</dbReference>
<dbReference type="CDD" id="cd08946">
    <property type="entry name" value="SDR_e"/>
    <property type="match status" value="1"/>
</dbReference>
<dbReference type="InterPro" id="IPR050177">
    <property type="entry name" value="Lipid_A_modif_metabolic_enz"/>
</dbReference>
<dbReference type="Pfam" id="PF01370">
    <property type="entry name" value="Epimerase"/>
    <property type="match status" value="1"/>
</dbReference>
<dbReference type="AlphaFoldDB" id="A0A1F7VFY5"/>
<dbReference type="Gene3D" id="3.40.50.720">
    <property type="entry name" value="NAD(P)-binding Rossmann-like Domain"/>
    <property type="match status" value="1"/>
</dbReference>
<comment type="caution">
    <text evidence="2">The sequence shown here is derived from an EMBL/GenBank/DDBJ whole genome shotgun (WGS) entry which is preliminary data.</text>
</comment>
<proteinExistence type="predicted"/>
<evidence type="ECO:0000259" key="1">
    <source>
        <dbReference type="Pfam" id="PF01370"/>
    </source>
</evidence>
<protein>
    <submittedName>
        <fullName evidence="2">Epimerase</fullName>
    </submittedName>
</protein>
<dbReference type="SUPFAM" id="SSF51735">
    <property type="entry name" value="NAD(P)-binding Rossmann-fold domains"/>
    <property type="match status" value="1"/>
</dbReference>
<dbReference type="STRING" id="1802410.A3H75_00685"/>
<dbReference type="EMBL" id="MGES01000002">
    <property type="protein sequence ID" value="OGL89450.1"/>
    <property type="molecule type" value="Genomic_DNA"/>
</dbReference>
<organism evidence="2 3">
    <name type="scientific">Candidatus Uhrbacteria bacterium RIFCSPLOWO2_02_FULL_51_9</name>
    <dbReference type="NCBI Taxonomy" id="1802410"/>
    <lineage>
        <taxon>Bacteria</taxon>
        <taxon>Candidatus Uhriibacteriota</taxon>
    </lineage>
</organism>
<evidence type="ECO:0000313" key="3">
    <source>
        <dbReference type="Proteomes" id="UP000176678"/>
    </source>
</evidence>
<reference evidence="2 3" key="1">
    <citation type="journal article" date="2016" name="Nat. Commun.">
        <title>Thousands of microbial genomes shed light on interconnected biogeochemical processes in an aquifer system.</title>
        <authorList>
            <person name="Anantharaman K."/>
            <person name="Brown C.T."/>
            <person name="Hug L.A."/>
            <person name="Sharon I."/>
            <person name="Castelle C.J."/>
            <person name="Probst A.J."/>
            <person name="Thomas B.C."/>
            <person name="Singh A."/>
            <person name="Wilkins M.J."/>
            <person name="Karaoz U."/>
            <person name="Brodie E.L."/>
            <person name="Williams K.H."/>
            <person name="Hubbard S.S."/>
            <person name="Banfield J.F."/>
        </authorList>
    </citation>
    <scope>NUCLEOTIDE SEQUENCE [LARGE SCALE GENOMIC DNA]</scope>
</reference>